<feature type="compositionally biased region" description="Basic and acidic residues" evidence="1">
    <location>
        <begin position="1"/>
        <end position="18"/>
    </location>
</feature>
<evidence type="ECO:0000256" key="1">
    <source>
        <dbReference type="SAM" id="MobiDB-lite"/>
    </source>
</evidence>
<dbReference type="EMBL" id="KB446558">
    <property type="protein sequence ID" value="EME83485.1"/>
    <property type="molecule type" value="Genomic_DNA"/>
</dbReference>
<name>M2Z0W9_PSEFD</name>
<keyword evidence="3" id="KW-1185">Reference proteome</keyword>
<feature type="region of interest" description="Disordered" evidence="1">
    <location>
        <begin position="1"/>
        <end position="121"/>
    </location>
</feature>
<gene>
    <name evidence="2" type="ORF">MYCFIDRAFT_211355</name>
</gene>
<dbReference type="GeneID" id="19337383"/>
<dbReference type="Proteomes" id="UP000016932">
    <property type="component" value="Unassembled WGS sequence"/>
</dbReference>
<organism evidence="2 3">
    <name type="scientific">Pseudocercospora fijiensis (strain CIRAD86)</name>
    <name type="common">Black leaf streak disease fungus</name>
    <name type="synonym">Mycosphaerella fijiensis</name>
    <dbReference type="NCBI Taxonomy" id="383855"/>
    <lineage>
        <taxon>Eukaryota</taxon>
        <taxon>Fungi</taxon>
        <taxon>Dikarya</taxon>
        <taxon>Ascomycota</taxon>
        <taxon>Pezizomycotina</taxon>
        <taxon>Dothideomycetes</taxon>
        <taxon>Dothideomycetidae</taxon>
        <taxon>Mycosphaerellales</taxon>
        <taxon>Mycosphaerellaceae</taxon>
        <taxon>Pseudocercospora</taxon>
    </lineage>
</organism>
<evidence type="ECO:0000313" key="3">
    <source>
        <dbReference type="Proteomes" id="UP000016932"/>
    </source>
</evidence>
<dbReference type="AlphaFoldDB" id="M2Z0W9"/>
<dbReference type="KEGG" id="pfj:MYCFIDRAFT_211355"/>
<dbReference type="HOGENOM" id="CLU_2039051_0_0_1"/>
<accession>M2Z0W9</accession>
<protein>
    <submittedName>
        <fullName evidence="2">Uncharacterized protein</fullName>
    </submittedName>
</protein>
<reference evidence="2 3" key="1">
    <citation type="journal article" date="2012" name="PLoS Pathog.">
        <title>Diverse lifestyles and strategies of plant pathogenesis encoded in the genomes of eighteen Dothideomycetes fungi.</title>
        <authorList>
            <person name="Ohm R.A."/>
            <person name="Feau N."/>
            <person name="Henrissat B."/>
            <person name="Schoch C.L."/>
            <person name="Horwitz B.A."/>
            <person name="Barry K.W."/>
            <person name="Condon B.J."/>
            <person name="Copeland A.C."/>
            <person name="Dhillon B."/>
            <person name="Glaser F."/>
            <person name="Hesse C.N."/>
            <person name="Kosti I."/>
            <person name="LaButti K."/>
            <person name="Lindquist E.A."/>
            <person name="Lucas S."/>
            <person name="Salamov A.A."/>
            <person name="Bradshaw R.E."/>
            <person name="Ciuffetti L."/>
            <person name="Hamelin R.C."/>
            <person name="Kema G.H.J."/>
            <person name="Lawrence C."/>
            <person name="Scott J.A."/>
            <person name="Spatafora J.W."/>
            <person name="Turgeon B.G."/>
            <person name="de Wit P.J.G.M."/>
            <person name="Zhong S."/>
            <person name="Goodwin S.B."/>
            <person name="Grigoriev I.V."/>
        </authorList>
    </citation>
    <scope>NUCLEOTIDE SEQUENCE [LARGE SCALE GENOMIC DNA]</scope>
    <source>
        <strain evidence="2 3">CIRAD86</strain>
    </source>
</reference>
<feature type="compositionally biased region" description="Basic and acidic residues" evidence="1">
    <location>
        <begin position="29"/>
        <end position="66"/>
    </location>
</feature>
<dbReference type="VEuPathDB" id="FungiDB:MYCFIDRAFT_211355"/>
<evidence type="ECO:0000313" key="2">
    <source>
        <dbReference type="EMBL" id="EME83485.1"/>
    </source>
</evidence>
<dbReference type="RefSeq" id="XP_007926692.1">
    <property type="nucleotide sequence ID" value="XM_007928501.1"/>
</dbReference>
<dbReference type="STRING" id="383855.M2Z0W9"/>
<proteinExistence type="predicted"/>
<sequence length="121" mass="14082">MGPRHDGPPPRDPRETRYPPDAGPPPPMDPRDRPAHMDPRDRPPSVDPRDQPRSRDPRERHREPRDRRRSARMSGSEFEDYSGEERRHGRPKQTRFADSGVSGRRYPDDSVSPWRRGSRGS</sequence>